<keyword evidence="4" id="KW-0732">Signal</keyword>
<reference evidence="7" key="2">
    <citation type="submission" date="2025-08" db="UniProtKB">
        <authorList>
            <consortium name="RefSeq"/>
        </authorList>
    </citation>
    <scope>IDENTIFICATION</scope>
</reference>
<dbReference type="Proteomes" id="UP001652642">
    <property type="component" value="Chromosome 1"/>
</dbReference>
<evidence type="ECO:0000256" key="3">
    <source>
        <dbReference type="SAM" id="Phobius"/>
    </source>
</evidence>
<proteinExistence type="predicted"/>
<dbReference type="GO" id="GO:0007616">
    <property type="term" value="P:long-term memory"/>
    <property type="evidence" value="ECO:0007669"/>
    <property type="project" value="TreeGrafter"/>
</dbReference>
<sequence>MGFLFRWKVPRRTTMFCLFACIFLHVREMPAKPTETNPAIQGDVRPLFQLVKQNVWEENVNLTSLSCDEINNQTWTALRLKSQELTSFPACLPGHLERLDLSANLLPEFHSRHMAHLPKLQVLSLKQNVIRQVTWDAGSANSLRFLDLSFNLLSFVPACGASILGDLKWLSLAGNPITEIQPLAFSCYPQLHFLNLSSTWLGKDGKDRIRPSAFAINSVHVGDTIEESGSVISMLDLSATFLESIHQDWLKHLPRLTSLHLTKMTRLRTLEPSAFLYVPMLKELDCRDSRGLSLVETESFNHSPHLAILQFQNCNLSSFSQWNLSSSNSLAINLYGNPLICHCGMSWLLSKPDKIVLQRASETTCQISIESHMASTSGSMLLSNLHDQCETQRTVHLTPLFTQGKLLGTLSSIATNTLPDSRVFPYEWQSSPLPPQNTPLTWGDATPSTWGDTTQWDSTKANILAYKEETMYRSTANPPASVDVATTTSTILDELSAKQTVADTTGMEQDATVNSLAPLERIWYHSTLHSPTSEPTAADGFQVPGTAFATHTTAYSDQAMPPSRGPTKAAFIPNLATTDDLKYDVEDYDYEKDPKESAAEALEPCDYDSCRHLQKPCADLQKLSPCLCPGLSDEFTIPEPPRLQEVSEIRDTSAEIQWCAPNSEVSSYQLAYRPRGSKRNYTMSGEIYMTARRYTLYNLLPGSTYEVCVIASNKAGLSQTSEENKQNAPCNVFATKSSYRSVFAALCATSGLFLVATILLSACLCKKCRAPHIEHYNTHLVSYKNPAFDYSLK</sequence>
<dbReference type="CDD" id="cd00063">
    <property type="entry name" value="FN3"/>
    <property type="match status" value="1"/>
</dbReference>
<dbReference type="AlphaFoldDB" id="A0A6J0TLA5"/>
<dbReference type="RefSeq" id="XP_020649301.2">
    <property type="nucleotide sequence ID" value="XM_020793642.2"/>
</dbReference>
<organism evidence="6 7">
    <name type="scientific">Pogona vitticeps</name>
    <name type="common">central bearded dragon</name>
    <dbReference type="NCBI Taxonomy" id="103695"/>
    <lineage>
        <taxon>Eukaryota</taxon>
        <taxon>Metazoa</taxon>
        <taxon>Chordata</taxon>
        <taxon>Craniata</taxon>
        <taxon>Vertebrata</taxon>
        <taxon>Euteleostomi</taxon>
        <taxon>Lepidosauria</taxon>
        <taxon>Squamata</taxon>
        <taxon>Bifurcata</taxon>
        <taxon>Unidentata</taxon>
        <taxon>Episquamata</taxon>
        <taxon>Toxicofera</taxon>
        <taxon>Iguania</taxon>
        <taxon>Acrodonta</taxon>
        <taxon>Agamidae</taxon>
        <taxon>Amphibolurinae</taxon>
        <taxon>Pogona</taxon>
    </lineage>
</organism>
<name>A0A6J0TLA5_9SAUR</name>
<dbReference type="InterPro" id="IPR036116">
    <property type="entry name" value="FN3_sf"/>
</dbReference>
<dbReference type="PANTHER" id="PTHR24366">
    <property type="entry name" value="IG(IMMUNOGLOBULIN) AND LRR(LEUCINE RICH REPEAT) DOMAINS"/>
    <property type="match status" value="1"/>
</dbReference>
<keyword evidence="3" id="KW-0472">Membrane</keyword>
<dbReference type="SMART" id="SM00060">
    <property type="entry name" value="FN3"/>
    <property type="match status" value="1"/>
</dbReference>
<keyword evidence="2" id="KW-0677">Repeat</keyword>
<feature type="domain" description="Fibronectin type-III" evidence="5">
    <location>
        <begin position="637"/>
        <end position="731"/>
    </location>
</feature>
<dbReference type="GeneID" id="110078953"/>
<dbReference type="GO" id="GO:0005886">
    <property type="term" value="C:plasma membrane"/>
    <property type="evidence" value="ECO:0007669"/>
    <property type="project" value="TreeGrafter"/>
</dbReference>
<dbReference type="SMART" id="SM00369">
    <property type="entry name" value="LRR_TYP"/>
    <property type="match status" value="4"/>
</dbReference>
<dbReference type="Pfam" id="PF00041">
    <property type="entry name" value="fn3"/>
    <property type="match status" value="1"/>
</dbReference>
<keyword evidence="6" id="KW-1185">Reference proteome</keyword>
<dbReference type="InterPro" id="IPR003591">
    <property type="entry name" value="Leu-rich_rpt_typical-subtyp"/>
</dbReference>
<evidence type="ECO:0000259" key="5">
    <source>
        <dbReference type="PROSITE" id="PS50853"/>
    </source>
</evidence>
<feature type="transmembrane region" description="Helical" evidence="3">
    <location>
        <begin position="742"/>
        <end position="765"/>
    </location>
</feature>
<reference evidence="6" key="1">
    <citation type="submission" date="2025-05" db="UniProtKB">
        <authorList>
            <consortium name="RefSeq"/>
        </authorList>
    </citation>
    <scope>NUCLEOTIDE SEQUENCE [LARGE SCALE GENOMIC DNA]</scope>
</reference>
<gene>
    <name evidence="7" type="primary">LRRN4</name>
</gene>
<dbReference type="PROSITE" id="PS50853">
    <property type="entry name" value="FN3"/>
    <property type="match status" value="1"/>
</dbReference>
<accession>A0A6J0TLA5</accession>
<dbReference type="Pfam" id="PF13855">
    <property type="entry name" value="LRR_8"/>
    <property type="match status" value="2"/>
</dbReference>
<dbReference type="Gene3D" id="2.60.40.10">
    <property type="entry name" value="Immunoglobulins"/>
    <property type="match status" value="1"/>
</dbReference>
<dbReference type="InterPro" id="IPR001611">
    <property type="entry name" value="Leu-rich_rpt"/>
</dbReference>
<feature type="signal peptide" evidence="4">
    <location>
        <begin position="1"/>
        <end position="31"/>
    </location>
</feature>
<evidence type="ECO:0000313" key="7">
    <source>
        <dbReference type="RefSeq" id="XP_020649301.2"/>
    </source>
</evidence>
<keyword evidence="3" id="KW-1133">Transmembrane helix</keyword>
<feature type="chain" id="PRO_5045113546" evidence="4">
    <location>
        <begin position="32"/>
        <end position="793"/>
    </location>
</feature>
<evidence type="ECO:0000256" key="4">
    <source>
        <dbReference type="SAM" id="SignalP"/>
    </source>
</evidence>
<dbReference type="Gene3D" id="3.80.10.10">
    <property type="entry name" value="Ribonuclease Inhibitor"/>
    <property type="match status" value="2"/>
</dbReference>
<dbReference type="InterPro" id="IPR013783">
    <property type="entry name" value="Ig-like_fold"/>
</dbReference>
<evidence type="ECO:0000256" key="2">
    <source>
        <dbReference type="ARBA" id="ARBA00022737"/>
    </source>
</evidence>
<keyword evidence="3" id="KW-0812">Transmembrane</keyword>
<dbReference type="InParanoid" id="A0A6J0TLA5"/>
<evidence type="ECO:0000313" key="6">
    <source>
        <dbReference type="Proteomes" id="UP001652642"/>
    </source>
</evidence>
<dbReference type="OrthoDB" id="676979at2759"/>
<dbReference type="KEGG" id="pvt:110078953"/>
<protein>
    <submittedName>
        <fullName evidence="7">Leucine-rich repeat neuronal protein 4</fullName>
    </submittedName>
</protein>
<dbReference type="SUPFAM" id="SSF52058">
    <property type="entry name" value="L domain-like"/>
    <property type="match status" value="1"/>
</dbReference>
<dbReference type="CTD" id="164312"/>
<dbReference type="PANTHER" id="PTHR24366:SF13">
    <property type="entry name" value="LEUCINE-RICH REPEAT NEURONAL PROTEIN 4"/>
    <property type="match status" value="1"/>
</dbReference>
<dbReference type="InterPro" id="IPR032675">
    <property type="entry name" value="LRR_dom_sf"/>
</dbReference>
<dbReference type="SUPFAM" id="SSF49265">
    <property type="entry name" value="Fibronectin type III"/>
    <property type="match status" value="1"/>
</dbReference>
<keyword evidence="1" id="KW-0433">Leucine-rich repeat</keyword>
<evidence type="ECO:0000256" key="1">
    <source>
        <dbReference type="ARBA" id="ARBA00022614"/>
    </source>
</evidence>
<dbReference type="InterPro" id="IPR003961">
    <property type="entry name" value="FN3_dom"/>
</dbReference>
<dbReference type="PROSITE" id="PS51450">
    <property type="entry name" value="LRR"/>
    <property type="match status" value="1"/>
</dbReference>